<evidence type="ECO:0000313" key="4">
    <source>
        <dbReference type="Proteomes" id="UP000002051"/>
    </source>
</evidence>
<keyword evidence="4" id="KW-1185">Reference proteome</keyword>
<dbReference type="PaxDb" id="3880-AES80010"/>
<reference evidence="3" key="3">
    <citation type="submission" date="2015-04" db="UniProtKB">
        <authorList>
            <consortium name="EnsemblPlants"/>
        </authorList>
    </citation>
    <scope>IDENTIFICATION</scope>
    <source>
        <strain evidence="3">cv. Jemalong A17</strain>
    </source>
</reference>
<dbReference type="HOGENOM" id="CLU_2982119_0_0_1"/>
<reference evidence="2 4" key="1">
    <citation type="journal article" date="2011" name="Nature">
        <title>The Medicago genome provides insight into the evolution of rhizobial symbioses.</title>
        <authorList>
            <person name="Young N.D."/>
            <person name="Debelle F."/>
            <person name="Oldroyd G.E."/>
            <person name="Geurts R."/>
            <person name="Cannon S.B."/>
            <person name="Udvardi M.K."/>
            <person name="Benedito V.A."/>
            <person name="Mayer K.F."/>
            <person name="Gouzy J."/>
            <person name="Schoof H."/>
            <person name="Van de Peer Y."/>
            <person name="Proost S."/>
            <person name="Cook D.R."/>
            <person name="Meyers B.C."/>
            <person name="Spannagl M."/>
            <person name="Cheung F."/>
            <person name="De Mita S."/>
            <person name="Krishnakumar V."/>
            <person name="Gundlach H."/>
            <person name="Zhou S."/>
            <person name="Mudge J."/>
            <person name="Bharti A.K."/>
            <person name="Murray J.D."/>
            <person name="Naoumkina M.A."/>
            <person name="Rosen B."/>
            <person name="Silverstein K.A."/>
            <person name="Tang H."/>
            <person name="Rombauts S."/>
            <person name="Zhao P.X."/>
            <person name="Zhou P."/>
            <person name="Barbe V."/>
            <person name="Bardou P."/>
            <person name="Bechner M."/>
            <person name="Bellec A."/>
            <person name="Berger A."/>
            <person name="Berges H."/>
            <person name="Bidwell S."/>
            <person name="Bisseling T."/>
            <person name="Choisne N."/>
            <person name="Couloux A."/>
            <person name="Denny R."/>
            <person name="Deshpande S."/>
            <person name="Dai X."/>
            <person name="Doyle J.J."/>
            <person name="Dudez A.M."/>
            <person name="Farmer A.D."/>
            <person name="Fouteau S."/>
            <person name="Franken C."/>
            <person name="Gibelin C."/>
            <person name="Gish J."/>
            <person name="Goldstein S."/>
            <person name="Gonzalez A.J."/>
            <person name="Green P.J."/>
            <person name="Hallab A."/>
            <person name="Hartog M."/>
            <person name="Hua A."/>
            <person name="Humphray S.J."/>
            <person name="Jeong D.H."/>
            <person name="Jing Y."/>
            <person name="Jocker A."/>
            <person name="Kenton S.M."/>
            <person name="Kim D.J."/>
            <person name="Klee K."/>
            <person name="Lai H."/>
            <person name="Lang C."/>
            <person name="Lin S."/>
            <person name="Macmil S.L."/>
            <person name="Magdelenat G."/>
            <person name="Matthews L."/>
            <person name="McCorrison J."/>
            <person name="Monaghan E.L."/>
            <person name="Mun J.H."/>
            <person name="Najar F.Z."/>
            <person name="Nicholson C."/>
            <person name="Noirot C."/>
            <person name="O'Bleness M."/>
            <person name="Paule C.R."/>
            <person name="Poulain J."/>
            <person name="Prion F."/>
            <person name="Qin B."/>
            <person name="Qu C."/>
            <person name="Retzel E.F."/>
            <person name="Riddle C."/>
            <person name="Sallet E."/>
            <person name="Samain S."/>
            <person name="Samson N."/>
            <person name="Sanders I."/>
            <person name="Saurat O."/>
            <person name="Scarpelli C."/>
            <person name="Schiex T."/>
            <person name="Segurens B."/>
            <person name="Severin A.J."/>
            <person name="Sherrier D.J."/>
            <person name="Shi R."/>
            <person name="Sims S."/>
            <person name="Singer S.R."/>
            <person name="Sinharoy S."/>
            <person name="Sterck L."/>
            <person name="Viollet A."/>
            <person name="Wang B.B."/>
            <person name="Wang K."/>
            <person name="Wang M."/>
            <person name="Wang X."/>
            <person name="Warfsmann J."/>
            <person name="Weissenbach J."/>
            <person name="White D.D."/>
            <person name="White J.D."/>
            <person name="Wiley G.B."/>
            <person name="Wincker P."/>
            <person name="Xing Y."/>
            <person name="Yang L."/>
            <person name="Yao Z."/>
            <person name="Ying F."/>
            <person name="Zhai J."/>
            <person name="Zhou L."/>
            <person name="Zuber A."/>
            <person name="Denarie J."/>
            <person name="Dixon R.A."/>
            <person name="May G.D."/>
            <person name="Schwartz D.C."/>
            <person name="Rogers J."/>
            <person name="Quetier F."/>
            <person name="Town C.D."/>
            <person name="Roe B.A."/>
        </authorList>
    </citation>
    <scope>NUCLEOTIDE SEQUENCE [LARGE SCALE GENOMIC DNA]</scope>
    <source>
        <strain evidence="2">A17</strain>
        <strain evidence="3 4">cv. Jemalong A17</strain>
    </source>
</reference>
<reference evidence="2 4" key="2">
    <citation type="journal article" date="2014" name="BMC Genomics">
        <title>An improved genome release (version Mt4.0) for the model legume Medicago truncatula.</title>
        <authorList>
            <person name="Tang H."/>
            <person name="Krishnakumar V."/>
            <person name="Bidwell S."/>
            <person name="Rosen B."/>
            <person name="Chan A."/>
            <person name="Zhou S."/>
            <person name="Gentzbittel L."/>
            <person name="Childs K.L."/>
            <person name="Yandell M."/>
            <person name="Gundlach H."/>
            <person name="Mayer K.F."/>
            <person name="Schwartz D.C."/>
            <person name="Town C.D."/>
        </authorList>
    </citation>
    <scope>GENOME REANNOTATION</scope>
    <source>
        <strain evidence="3 4">cv. Jemalong A17</strain>
    </source>
</reference>
<evidence type="ECO:0000256" key="1">
    <source>
        <dbReference type="SAM" id="MobiDB-lite"/>
    </source>
</evidence>
<name>G7L1E1_MEDTR</name>
<dbReference type="EnsemblPlants" id="AES80010">
    <property type="protein sequence ID" value="AES80010"/>
    <property type="gene ID" value="MTR_7g075730"/>
</dbReference>
<sequence>MTSSEASSSEASHQKQQSPEAKVHQEMQDIRVRGWCPNPRLDLRAQRALTKVFTFTSL</sequence>
<dbReference type="AlphaFoldDB" id="G7L1E1"/>
<evidence type="ECO:0000313" key="3">
    <source>
        <dbReference type="EnsemblPlants" id="AES80010"/>
    </source>
</evidence>
<protein>
    <submittedName>
        <fullName evidence="2 3">Uncharacterized protein</fullName>
    </submittedName>
</protein>
<dbReference type="EMBL" id="CM001223">
    <property type="protein sequence ID" value="AES80010.1"/>
    <property type="molecule type" value="Genomic_DNA"/>
</dbReference>
<dbReference type="Proteomes" id="UP000002051">
    <property type="component" value="Unassembled WGS sequence"/>
</dbReference>
<proteinExistence type="predicted"/>
<accession>G7L1E1</accession>
<gene>
    <name evidence="2" type="ordered locus">MTR_7g075730</name>
</gene>
<organism evidence="2 4">
    <name type="scientific">Medicago truncatula</name>
    <name type="common">Barrel medic</name>
    <name type="synonym">Medicago tribuloides</name>
    <dbReference type="NCBI Taxonomy" id="3880"/>
    <lineage>
        <taxon>Eukaryota</taxon>
        <taxon>Viridiplantae</taxon>
        <taxon>Streptophyta</taxon>
        <taxon>Embryophyta</taxon>
        <taxon>Tracheophyta</taxon>
        <taxon>Spermatophyta</taxon>
        <taxon>Magnoliopsida</taxon>
        <taxon>eudicotyledons</taxon>
        <taxon>Gunneridae</taxon>
        <taxon>Pentapetalae</taxon>
        <taxon>rosids</taxon>
        <taxon>fabids</taxon>
        <taxon>Fabales</taxon>
        <taxon>Fabaceae</taxon>
        <taxon>Papilionoideae</taxon>
        <taxon>50 kb inversion clade</taxon>
        <taxon>NPAAA clade</taxon>
        <taxon>Hologalegina</taxon>
        <taxon>IRL clade</taxon>
        <taxon>Trifolieae</taxon>
        <taxon>Medicago</taxon>
    </lineage>
</organism>
<feature type="compositionally biased region" description="Low complexity" evidence="1">
    <location>
        <begin position="1"/>
        <end position="11"/>
    </location>
</feature>
<feature type="region of interest" description="Disordered" evidence="1">
    <location>
        <begin position="1"/>
        <end position="27"/>
    </location>
</feature>
<evidence type="ECO:0000313" key="2">
    <source>
        <dbReference type="EMBL" id="AES80010.1"/>
    </source>
</evidence>